<comment type="caution">
    <text evidence="1">The sequence shown here is derived from an EMBL/GenBank/DDBJ whole genome shotgun (WGS) entry which is preliminary data.</text>
</comment>
<dbReference type="EMBL" id="JWIN03000018">
    <property type="protein sequence ID" value="KAB1263677.1"/>
    <property type="molecule type" value="Genomic_DNA"/>
</dbReference>
<dbReference type="Proteomes" id="UP000299084">
    <property type="component" value="Unassembled WGS sequence"/>
</dbReference>
<organism evidence="1 2">
    <name type="scientific">Camelus dromedarius</name>
    <name type="common">Dromedary</name>
    <name type="synonym">Arabian camel</name>
    <dbReference type="NCBI Taxonomy" id="9838"/>
    <lineage>
        <taxon>Eukaryota</taxon>
        <taxon>Metazoa</taxon>
        <taxon>Chordata</taxon>
        <taxon>Craniata</taxon>
        <taxon>Vertebrata</taxon>
        <taxon>Euteleostomi</taxon>
        <taxon>Mammalia</taxon>
        <taxon>Eutheria</taxon>
        <taxon>Laurasiatheria</taxon>
        <taxon>Artiodactyla</taxon>
        <taxon>Tylopoda</taxon>
        <taxon>Camelidae</taxon>
        <taxon>Camelus</taxon>
    </lineage>
</organism>
<evidence type="ECO:0000313" key="2">
    <source>
        <dbReference type="Proteomes" id="UP000299084"/>
    </source>
</evidence>
<accession>A0A5N4CXX0</accession>
<gene>
    <name evidence="1" type="ORF">Cadr_000023848</name>
</gene>
<sequence length="84" mass="9035">MSGTQGIFSSGRGASWDCCYPETRMTVSKCDLRAPFKTGLVLPSSGRTALARRDRGCAAKKHHRDHGACGIDPLPICQMGILNN</sequence>
<proteinExistence type="predicted"/>
<name>A0A5N4CXX0_CAMDR</name>
<protein>
    <submittedName>
        <fullName evidence="1">Uncharacterized protein</fullName>
    </submittedName>
</protein>
<evidence type="ECO:0000313" key="1">
    <source>
        <dbReference type="EMBL" id="KAB1263677.1"/>
    </source>
</evidence>
<reference evidence="1 2" key="1">
    <citation type="journal article" date="2019" name="Mol. Ecol. Resour.">
        <title>Improving Illumina assemblies with Hi-C and long reads: an example with the North African dromedary.</title>
        <authorList>
            <person name="Elbers J.P."/>
            <person name="Rogers M.F."/>
            <person name="Perelman P.L."/>
            <person name="Proskuryakova A.A."/>
            <person name="Serdyukova N.A."/>
            <person name="Johnson W.E."/>
            <person name="Horin P."/>
            <person name="Corander J."/>
            <person name="Murphy D."/>
            <person name="Burger P.A."/>
        </authorList>
    </citation>
    <scope>NUCLEOTIDE SEQUENCE [LARGE SCALE GENOMIC DNA]</scope>
    <source>
        <strain evidence="1">Drom800</strain>
        <tissue evidence="1">Blood</tissue>
    </source>
</reference>
<dbReference type="AlphaFoldDB" id="A0A5N4CXX0"/>
<keyword evidence="2" id="KW-1185">Reference proteome</keyword>